<dbReference type="PANTHER" id="PTHR39344">
    <property type="entry name" value="UPF0182 PROTEIN SLL1060"/>
    <property type="match status" value="1"/>
</dbReference>
<sequence length="917" mass="104782">MTNFYTTGDMGGGTPQRPFRLEDINFPRLTRFVRLILLGLVVLGVLMGLNWARGFYTDWLWFSSLGHEQVLFVRITTQIWLYLIAVLVFVALAAPNLYAAYRNTADYQWRQGKELSREGYKSARRLILWVGILAIVLGAILLAVYFSAHWEAFLRFFNGASFNEADPVFKRDLSFYVFGLPVLNFLRSWLLGVFVVIILFVAAFYYLTANLKGEAFSFEGSMKTHLLILGSFIFFLIAAGHWLGRYDLLFSKTGTVFGVGYTDDNIIIPARTILTFIAIGAGGTLLAATRFGGYRLIAAGIGVWLALSILGIAALPGIVQRLQVEPSELAREREYIAKNIEFTRKAYGLADIAAKSHPARGEVRSETIDENQGTIQNLRFWDEGPLLQSYNQIQFFRLYYDFLSVQTDRYMIDGDLRQVMLSTRELSSEKLPPEAQRWVNRYLQFTHGYGVAMSPVTEVAQGGRPNFFLRDLPPTGKVKLERPEIYYGLKSLPFAIVNSDMEEFNYPAQEGPVYTHYQGKGGVELSSFFRRLLYAWQFRDLNILISGEINEESRIQYKRTVAERFTKISPFLKRDGEAYTVVADGRQFFIQDAYTTTARYPYSTAWQGQFNYMRNSVKAVVDMYNGNVDYYVYDESCPIIQTYREIFPGLFKSADQMPDFLQDHVRYPMDLFSVQTRMLLQYHMTDPVVFYNKEDQWSVPQHAASGQSETLRPYYIVARLPGEKKEEFLLIQPFTPDKRHNLVGWMAARMDGEKILYEFPAGRHVDGPRQVEARIDNDAVISEQFTLWGQVGSEVMRGDILVIPLGQSLLYAEPVFLKPEALEFPELRRIILADSRRVVMHASLEDSVDALVGKKATVAPPVKEDANLKEYKAGIKPDDEAIPAERLKSVRKGLQDAIDRLQEVADQLNRMEQAREK</sequence>
<accession>A0A7W0HM74</accession>
<keyword evidence="6" id="KW-0175">Coiled coil</keyword>
<feature type="transmembrane region" description="Helical" evidence="5">
    <location>
        <begin position="266"/>
        <end position="289"/>
    </location>
</feature>
<evidence type="ECO:0000256" key="6">
    <source>
        <dbReference type="SAM" id="Coils"/>
    </source>
</evidence>
<feature type="transmembrane region" description="Helical" evidence="5">
    <location>
        <begin position="227"/>
        <end position="246"/>
    </location>
</feature>
<feature type="coiled-coil region" evidence="6">
    <location>
        <begin position="884"/>
        <end position="914"/>
    </location>
</feature>
<feature type="transmembrane region" description="Helical" evidence="5">
    <location>
        <begin position="126"/>
        <end position="148"/>
    </location>
</feature>
<evidence type="ECO:0000313" key="7">
    <source>
        <dbReference type="EMBL" id="MBA2883114.1"/>
    </source>
</evidence>
<gene>
    <name evidence="7" type="ORF">HNR65_003471</name>
</gene>
<evidence type="ECO:0000256" key="1">
    <source>
        <dbReference type="ARBA" id="ARBA00022475"/>
    </source>
</evidence>
<evidence type="ECO:0000256" key="2">
    <source>
        <dbReference type="ARBA" id="ARBA00022692"/>
    </source>
</evidence>
<evidence type="ECO:0000256" key="5">
    <source>
        <dbReference type="HAMAP-Rule" id="MF_01600"/>
    </source>
</evidence>
<dbReference type="EMBL" id="JACDUS010000016">
    <property type="protein sequence ID" value="MBA2883114.1"/>
    <property type="molecule type" value="Genomic_DNA"/>
</dbReference>
<dbReference type="PANTHER" id="PTHR39344:SF1">
    <property type="entry name" value="UPF0182 PROTEIN SLL1060"/>
    <property type="match status" value="1"/>
</dbReference>
<keyword evidence="4 5" id="KW-0472">Membrane</keyword>
<keyword evidence="1 5" id="KW-1003">Cell membrane</keyword>
<comment type="caution">
    <text evidence="7">The sequence shown here is derived from an EMBL/GenBank/DDBJ whole genome shotgun (WGS) entry which is preliminary data.</text>
</comment>
<dbReference type="Pfam" id="PF03699">
    <property type="entry name" value="UPF0182"/>
    <property type="match status" value="1"/>
</dbReference>
<dbReference type="RefSeq" id="WP_181552722.1">
    <property type="nucleotide sequence ID" value="NZ_JACDUS010000016.1"/>
</dbReference>
<keyword evidence="8" id="KW-1185">Reference proteome</keyword>
<dbReference type="GO" id="GO:0005576">
    <property type="term" value="C:extracellular region"/>
    <property type="evidence" value="ECO:0007669"/>
    <property type="project" value="TreeGrafter"/>
</dbReference>
<dbReference type="AlphaFoldDB" id="A0A7W0HM74"/>
<keyword evidence="2 5" id="KW-0812">Transmembrane</keyword>
<dbReference type="HAMAP" id="MF_01600">
    <property type="entry name" value="UPF0182"/>
    <property type="match status" value="1"/>
</dbReference>
<comment type="similarity">
    <text evidence="5">Belongs to the UPF0182 family.</text>
</comment>
<name>A0A7W0HM74_9BACT</name>
<reference evidence="7 8" key="1">
    <citation type="submission" date="2020-07" db="EMBL/GenBank/DDBJ databases">
        <title>Genomic Encyclopedia of Type Strains, Phase IV (KMG-IV): sequencing the most valuable type-strain genomes for metagenomic binning, comparative biology and taxonomic classification.</title>
        <authorList>
            <person name="Goeker M."/>
        </authorList>
    </citation>
    <scope>NUCLEOTIDE SEQUENCE [LARGE SCALE GENOMIC DNA]</scope>
    <source>
        <strain evidence="7 8">DSM 17721</strain>
    </source>
</reference>
<dbReference type="GO" id="GO:0005886">
    <property type="term" value="C:plasma membrane"/>
    <property type="evidence" value="ECO:0007669"/>
    <property type="project" value="UniProtKB-SubCell"/>
</dbReference>
<comment type="subcellular location">
    <subcellularLocation>
        <location evidence="5">Cell membrane</location>
        <topology evidence="5">Multi-pass membrane protein</topology>
    </subcellularLocation>
</comment>
<dbReference type="InterPro" id="IPR005372">
    <property type="entry name" value="UPF0182"/>
</dbReference>
<dbReference type="Proteomes" id="UP000525298">
    <property type="component" value="Unassembled WGS sequence"/>
</dbReference>
<keyword evidence="3 5" id="KW-1133">Transmembrane helix</keyword>
<feature type="transmembrane region" description="Helical" evidence="5">
    <location>
        <begin position="32"/>
        <end position="52"/>
    </location>
</feature>
<proteinExistence type="inferred from homology"/>
<feature type="transmembrane region" description="Helical" evidence="5">
    <location>
        <begin position="296"/>
        <end position="319"/>
    </location>
</feature>
<feature type="transmembrane region" description="Helical" evidence="5">
    <location>
        <begin position="79"/>
        <end position="101"/>
    </location>
</feature>
<evidence type="ECO:0000256" key="3">
    <source>
        <dbReference type="ARBA" id="ARBA00022989"/>
    </source>
</evidence>
<evidence type="ECO:0000256" key="4">
    <source>
        <dbReference type="ARBA" id="ARBA00023136"/>
    </source>
</evidence>
<evidence type="ECO:0000313" key="8">
    <source>
        <dbReference type="Proteomes" id="UP000525298"/>
    </source>
</evidence>
<feature type="transmembrane region" description="Helical" evidence="5">
    <location>
        <begin position="189"/>
        <end position="207"/>
    </location>
</feature>
<organism evidence="7 8">
    <name type="scientific">Desulfosalsimonas propionicica</name>
    <dbReference type="NCBI Taxonomy" id="332175"/>
    <lineage>
        <taxon>Bacteria</taxon>
        <taxon>Pseudomonadati</taxon>
        <taxon>Thermodesulfobacteriota</taxon>
        <taxon>Desulfobacteria</taxon>
        <taxon>Desulfobacterales</taxon>
        <taxon>Desulfosalsimonadaceae</taxon>
        <taxon>Desulfosalsimonas</taxon>
    </lineage>
</organism>
<protein>
    <recommendedName>
        <fullName evidence="5">UPF0182 protein HNR65_003471</fullName>
    </recommendedName>
</protein>